<dbReference type="EMBL" id="JAEDAJ010000003">
    <property type="protein sequence ID" value="MBK0331194.1"/>
    <property type="molecule type" value="Genomic_DNA"/>
</dbReference>
<gene>
    <name evidence="4" type="ORF">I8D64_07235</name>
</gene>
<dbReference type="InterPro" id="IPR003965">
    <property type="entry name" value="Fatty_acid_synthase"/>
</dbReference>
<evidence type="ECO:0000256" key="2">
    <source>
        <dbReference type="SAM" id="MobiDB-lite"/>
    </source>
</evidence>
<feature type="region of interest" description="Disordered" evidence="2">
    <location>
        <begin position="1"/>
        <end position="40"/>
    </location>
</feature>
<dbReference type="CDD" id="cd03441">
    <property type="entry name" value="R_hydratase_like"/>
    <property type="match status" value="1"/>
</dbReference>
<dbReference type="Gene3D" id="3.10.129.10">
    <property type="entry name" value="Hotdog Thioesterase"/>
    <property type="match status" value="1"/>
</dbReference>
<evidence type="ECO:0000256" key="1">
    <source>
        <dbReference type="ARBA" id="ARBA00005254"/>
    </source>
</evidence>
<dbReference type="PANTHER" id="PTHR43841:SF3">
    <property type="entry name" value="(3R)-HYDROXYACYL-ACP DEHYDRATASE SUBUNIT HADB"/>
    <property type="match status" value="1"/>
</dbReference>
<name>A0ABS1B955_9MICO</name>
<dbReference type="RefSeq" id="WP_200501849.1">
    <property type="nucleotide sequence ID" value="NZ_JAEDAJ010000003.1"/>
</dbReference>
<dbReference type="Pfam" id="PF01575">
    <property type="entry name" value="MaoC_dehydratas"/>
    <property type="match status" value="1"/>
</dbReference>
<reference evidence="4 5" key="1">
    <citation type="submission" date="2020-12" db="EMBL/GenBank/DDBJ databases">
        <title>Brachybacterium sp. MASK1Z-5, whole genome shotgun sequence.</title>
        <authorList>
            <person name="Tuo L."/>
        </authorList>
    </citation>
    <scope>NUCLEOTIDE SEQUENCE [LARGE SCALE GENOMIC DNA]</scope>
    <source>
        <strain evidence="4 5">MASK1Z-5</strain>
    </source>
</reference>
<accession>A0ABS1B955</accession>
<feature type="domain" description="MaoC-like" evidence="3">
    <location>
        <begin position="242"/>
        <end position="314"/>
    </location>
</feature>
<feature type="compositionally biased region" description="Basic and acidic residues" evidence="2">
    <location>
        <begin position="24"/>
        <end position="40"/>
    </location>
</feature>
<proteinExistence type="inferred from homology"/>
<dbReference type="PANTHER" id="PTHR43841">
    <property type="entry name" value="3-HYDROXYACYL-THIOESTER DEHYDRATASE HTDX-RELATED"/>
    <property type="match status" value="1"/>
</dbReference>
<feature type="compositionally biased region" description="Gly residues" evidence="2">
    <location>
        <begin position="190"/>
        <end position="217"/>
    </location>
</feature>
<feature type="region of interest" description="Disordered" evidence="2">
    <location>
        <begin position="190"/>
        <end position="238"/>
    </location>
</feature>
<keyword evidence="5" id="KW-1185">Reference proteome</keyword>
<comment type="similarity">
    <text evidence="1">Belongs to the enoyl-CoA hydratase/isomerase family.</text>
</comment>
<sequence>MSTHDTRNTGSSKSTGGSKSTESTAREGKDALQQGERIRDLADVPSFPAVYAAALSRRPGARRSRELPEVAHRVRRVRIDPARAAAFDHLMGGAATDLVHPGVLHVLAFPVSLSLMARSDFPVGLLGLVHTENRLLQHRPVRVGELVDVECRTRDLRPHRRGLTFEAVTTFHSADGEIVATDVSTYLAKGGGSGPGEGSGHGGASGSGSRSGSGDGSSGRSRRDFVPPTPTGRWHLDAGTGRRYAEVSGDANPIHMSALSARAFGFPRAIAHGMFTASRAFTETRPDLTRPLQWDVRFEAPVTLPGTVLVRYEDDEDGTTRCVGWKSARSGKPARRHFTLEVSPADRG</sequence>
<evidence type="ECO:0000259" key="3">
    <source>
        <dbReference type="Pfam" id="PF01575"/>
    </source>
</evidence>
<dbReference type="InterPro" id="IPR002539">
    <property type="entry name" value="MaoC-like_dom"/>
</dbReference>
<feature type="compositionally biased region" description="Low complexity" evidence="2">
    <location>
        <begin position="9"/>
        <end position="23"/>
    </location>
</feature>
<protein>
    <submittedName>
        <fullName evidence="4">MaoC family dehydratase N-terminal domain-containing protein</fullName>
    </submittedName>
</protein>
<dbReference type="PRINTS" id="PR01483">
    <property type="entry name" value="FASYNTHASE"/>
</dbReference>
<dbReference type="Proteomes" id="UP000612352">
    <property type="component" value="Unassembled WGS sequence"/>
</dbReference>
<evidence type="ECO:0000313" key="4">
    <source>
        <dbReference type="EMBL" id="MBK0331194.1"/>
    </source>
</evidence>
<dbReference type="InterPro" id="IPR029069">
    <property type="entry name" value="HotDog_dom_sf"/>
</dbReference>
<dbReference type="SUPFAM" id="SSF54637">
    <property type="entry name" value="Thioesterase/thiol ester dehydrase-isomerase"/>
    <property type="match status" value="2"/>
</dbReference>
<evidence type="ECO:0000313" key="5">
    <source>
        <dbReference type="Proteomes" id="UP000612352"/>
    </source>
</evidence>
<comment type="caution">
    <text evidence="4">The sequence shown here is derived from an EMBL/GenBank/DDBJ whole genome shotgun (WGS) entry which is preliminary data.</text>
</comment>
<organism evidence="4 5">
    <name type="scientific">Brachybacterium halotolerans</name>
    <dbReference type="NCBI Taxonomy" id="2795215"/>
    <lineage>
        <taxon>Bacteria</taxon>
        <taxon>Bacillati</taxon>
        <taxon>Actinomycetota</taxon>
        <taxon>Actinomycetes</taxon>
        <taxon>Micrococcales</taxon>
        <taxon>Dermabacteraceae</taxon>
        <taxon>Brachybacterium</taxon>
    </lineage>
</organism>